<dbReference type="EMBL" id="JMCB01000002">
    <property type="protein sequence ID" value="KFE71178.1"/>
    <property type="molecule type" value="Genomic_DNA"/>
</dbReference>
<dbReference type="InterPro" id="IPR011990">
    <property type="entry name" value="TPR-like_helical_dom_sf"/>
</dbReference>
<dbReference type="STRING" id="394096.DB31_3308"/>
<dbReference type="SUPFAM" id="SSF48452">
    <property type="entry name" value="TPR-like"/>
    <property type="match status" value="1"/>
</dbReference>
<accession>A0A085WU15</accession>
<protein>
    <recommendedName>
        <fullName evidence="3">MalT-like TPR region domain-containing protein</fullName>
    </recommendedName>
</protein>
<evidence type="ECO:0008006" key="3">
    <source>
        <dbReference type="Google" id="ProtNLM"/>
    </source>
</evidence>
<keyword evidence="2" id="KW-1185">Reference proteome</keyword>
<dbReference type="AlphaFoldDB" id="A0A085WU15"/>
<gene>
    <name evidence="1" type="ORF">DB31_3308</name>
</gene>
<reference evidence="1 2" key="1">
    <citation type="submission" date="2014-04" db="EMBL/GenBank/DDBJ databases">
        <title>Genome assembly of Hyalangium minutum DSM 14724.</title>
        <authorList>
            <person name="Sharma G."/>
            <person name="Subramanian S."/>
        </authorList>
    </citation>
    <scope>NUCLEOTIDE SEQUENCE [LARGE SCALE GENOMIC DNA]</scope>
    <source>
        <strain evidence="1 2">DSM 14724</strain>
    </source>
</reference>
<comment type="caution">
    <text evidence="1">The sequence shown here is derived from an EMBL/GenBank/DDBJ whole genome shotgun (WGS) entry which is preliminary data.</text>
</comment>
<dbReference type="Gene3D" id="1.25.40.10">
    <property type="entry name" value="Tetratricopeptide repeat domain"/>
    <property type="match status" value="1"/>
</dbReference>
<sequence length="394" mass="43133">MRMVEAFLAAESDERTGEIPDLFLRFDIPFLNPAKYGDELREALLSMEQESRVGLAEAGLPANWQCPTLSGGQSDADTFLMVCASLREHYASLCEHLVAVLIPKYVADDGAWLKWLRQTVENAQATHVRIVVLDDARTLALEPLAQALPERVVTQVARLEMGRALEELSKEAGQLNTPGGQFRDLFVRMSHAASKGDTAKTERLGAQAVELAHSQGWHPLVVTAHFVMGSALLATQKPQEALSRYQQAETAAAAAEEQGNPQGATLRLKSRMAQGAALVATEQYTQAATLYQGTASLAHELKDPPMELECWRMASWCREMAREPDQAWALSQRAWEVGSSMNDEARASSTLPYVGEALLRLGRGRPGEHELESSIASVLGEDWRPKNTKGGQAS</sequence>
<dbReference type="Proteomes" id="UP000028725">
    <property type="component" value="Unassembled WGS sequence"/>
</dbReference>
<evidence type="ECO:0000313" key="2">
    <source>
        <dbReference type="Proteomes" id="UP000028725"/>
    </source>
</evidence>
<organism evidence="1 2">
    <name type="scientific">Hyalangium minutum</name>
    <dbReference type="NCBI Taxonomy" id="394096"/>
    <lineage>
        <taxon>Bacteria</taxon>
        <taxon>Pseudomonadati</taxon>
        <taxon>Myxococcota</taxon>
        <taxon>Myxococcia</taxon>
        <taxon>Myxococcales</taxon>
        <taxon>Cystobacterineae</taxon>
        <taxon>Archangiaceae</taxon>
        <taxon>Hyalangium</taxon>
    </lineage>
</organism>
<name>A0A085WU15_9BACT</name>
<proteinExistence type="predicted"/>
<evidence type="ECO:0000313" key="1">
    <source>
        <dbReference type="EMBL" id="KFE71178.1"/>
    </source>
</evidence>